<evidence type="ECO:0000256" key="2">
    <source>
        <dbReference type="ARBA" id="ARBA00023002"/>
    </source>
</evidence>
<dbReference type="GO" id="GO:0016020">
    <property type="term" value="C:membrane"/>
    <property type="evidence" value="ECO:0007669"/>
    <property type="project" value="TreeGrafter"/>
</dbReference>
<dbReference type="Pfam" id="PF00106">
    <property type="entry name" value="adh_short"/>
    <property type="match status" value="1"/>
</dbReference>
<dbReference type="AlphaFoldDB" id="A0A0G4JZK0"/>
<dbReference type="PRINTS" id="PR00081">
    <property type="entry name" value="GDHRDH"/>
</dbReference>
<sequence>MAASHAVCLAPTLMEEPMSEEKNRRPVAVVTGGTSGIGLAVASDLARDHQVYVIGRRRSETSPLAGHANVIQVSLDLRDSEALAAWAATLARLDVLVHSAAVSQPFSVAAATLEIWRHQFDINLFAPAELTRLTLPALRANQGSIVFINSGSGTRPLAGHTVYSASKFALHALAEALRNEEREHGVRVATVYPGPTNTPMNRPGEEDDPLARSSPHSIAKAVRLVIDADDDSQITEVVVRPRHDPAQR</sequence>
<evidence type="ECO:0000313" key="4">
    <source>
        <dbReference type="EMBL" id="CPR19610.1"/>
    </source>
</evidence>
<proteinExistence type="inferred from homology"/>
<dbReference type="SUPFAM" id="SSF51735">
    <property type="entry name" value="NAD(P)-binding Rossmann-fold domains"/>
    <property type="match status" value="1"/>
</dbReference>
<name>A0A0G4JZK0_9GAMM</name>
<comment type="similarity">
    <text evidence="1">Belongs to the short-chain dehydrogenases/reductases (SDR) family.</text>
</comment>
<dbReference type="PANTHER" id="PTHR44196:SF1">
    <property type="entry name" value="DEHYDROGENASE_REDUCTASE SDR FAMILY MEMBER 7B"/>
    <property type="match status" value="1"/>
</dbReference>
<accession>A0A0G4JZK0</accession>
<dbReference type="NCBIfam" id="NF006073">
    <property type="entry name" value="PRK08219.1"/>
    <property type="match status" value="1"/>
</dbReference>
<dbReference type="EMBL" id="CGIG01000001">
    <property type="protein sequence ID" value="CPR19610.1"/>
    <property type="molecule type" value="Genomic_DNA"/>
</dbReference>
<evidence type="ECO:0000256" key="3">
    <source>
        <dbReference type="SAM" id="MobiDB-lite"/>
    </source>
</evidence>
<keyword evidence="2" id="KW-0560">Oxidoreductase</keyword>
<dbReference type="InterPro" id="IPR036291">
    <property type="entry name" value="NAD(P)-bd_dom_sf"/>
</dbReference>
<evidence type="ECO:0000256" key="1">
    <source>
        <dbReference type="ARBA" id="ARBA00006484"/>
    </source>
</evidence>
<dbReference type="PROSITE" id="PS00061">
    <property type="entry name" value="ADH_SHORT"/>
    <property type="match status" value="1"/>
</dbReference>
<protein>
    <submittedName>
        <fullName evidence="4">Short chain dehydrogenase</fullName>
    </submittedName>
</protein>
<reference evidence="5" key="1">
    <citation type="submission" date="2015-01" db="EMBL/GenBank/DDBJ databases">
        <authorList>
            <person name="Paterson Steve"/>
        </authorList>
    </citation>
    <scope>NUCLEOTIDE SEQUENCE [LARGE SCALE GENOMIC DNA]</scope>
    <source>
        <strain evidence="5">OBR1</strain>
    </source>
</reference>
<dbReference type="Proteomes" id="UP000044377">
    <property type="component" value="Unassembled WGS sequence"/>
</dbReference>
<dbReference type="Gene3D" id="3.40.50.720">
    <property type="entry name" value="NAD(P)-binding Rossmann-like Domain"/>
    <property type="match status" value="1"/>
</dbReference>
<keyword evidence="5" id="KW-1185">Reference proteome</keyword>
<dbReference type="InterPro" id="IPR020904">
    <property type="entry name" value="Sc_DH/Rdtase_CS"/>
</dbReference>
<dbReference type="STRING" id="1109412.BN1221_03856c"/>
<feature type="region of interest" description="Disordered" evidence="3">
    <location>
        <begin position="191"/>
        <end position="215"/>
    </location>
</feature>
<dbReference type="GO" id="GO:0016491">
    <property type="term" value="F:oxidoreductase activity"/>
    <property type="evidence" value="ECO:0007669"/>
    <property type="project" value="UniProtKB-KW"/>
</dbReference>
<dbReference type="PANTHER" id="PTHR44196">
    <property type="entry name" value="DEHYDROGENASE/REDUCTASE SDR FAMILY MEMBER 7B"/>
    <property type="match status" value="1"/>
</dbReference>
<dbReference type="InterPro" id="IPR002347">
    <property type="entry name" value="SDR_fam"/>
</dbReference>
<evidence type="ECO:0000313" key="5">
    <source>
        <dbReference type="Proteomes" id="UP000044377"/>
    </source>
</evidence>
<gene>
    <name evidence="4" type="ORF">BN1221_03856c</name>
</gene>
<organism evidence="4 5">
    <name type="scientific">Brenneria goodwinii</name>
    <dbReference type="NCBI Taxonomy" id="1109412"/>
    <lineage>
        <taxon>Bacteria</taxon>
        <taxon>Pseudomonadati</taxon>
        <taxon>Pseudomonadota</taxon>
        <taxon>Gammaproteobacteria</taxon>
        <taxon>Enterobacterales</taxon>
        <taxon>Pectobacteriaceae</taxon>
        <taxon>Brenneria</taxon>
    </lineage>
</organism>